<accession>A0ABW3BI83</accession>
<feature type="transmembrane region" description="Helical" evidence="1">
    <location>
        <begin position="41"/>
        <end position="60"/>
    </location>
</feature>
<evidence type="ECO:0000259" key="2">
    <source>
        <dbReference type="Pfam" id="PF02517"/>
    </source>
</evidence>
<sequence>MAKSFGRLLKWGAAAAVAALAVTLVLSPVVPMHVTGPVALARGAVLLPIAAGLVLIAVLTDHRKSRELDQRVRAALEGHSMPYELAWLLLLLVLFLIATPGVSYFAGIFFPGVSWEVMMPPIRILLLFVLPLIVVDLGGFTISGYSTVMPMIAMGVKERWRWMGAVPSAVFLVLMALVIYPAPVPALPVVLAAAVAIVAAVAVPEEIFFRALMQTRLERLLGRWLGILLGTALFTVTSVYLSEFGDFSRQAQRLEFGVWHAIMFYAGIGLLNGYLWSAYRNIWLNIFVRSGTVLLRVLPALQFM</sequence>
<keyword evidence="1" id="KW-0472">Membrane</keyword>
<keyword evidence="4" id="KW-1185">Reference proteome</keyword>
<feature type="transmembrane region" description="Helical" evidence="1">
    <location>
        <begin position="160"/>
        <end position="180"/>
    </location>
</feature>
<comment type="caution">
    <text evidence="3">The sequence shown here is derived from an EMBL/GenBank/DDBJ whole genome shotgun (WGS) entry which is preliminary data.</text>
</comment>
<gene>
    <name evidence="3" type="ORF">ACFQZU_15180</name>
</gene>
<dbReference type="Proteomes" id="UP001596956">
    <property type="component" value="Unassembled WGS sequence"/>
</dbReference>
<dbReference type="Pfam" id="PF02517">
    <property type="entry name" value="Rce1-like"/>
    <property type="match status" value="1"/>
</dbReference>
<dbReference type="EMBL" id="JBHTHR010000546">
    <property type="protein sequence ID" value="MFD0802651.1"/>
    <property type="molecule type" value="Genomic_DNA"/>
</dbReference>
<organism evidence="3 4">
    <name type="scientific">Streptomonospora algeriensis</name>
    <dbReference type="NCBI Taxonomy" id="995084"/>
    <lineage>
        <taxon>Bacteria</taxon>
        <taxon>Bacillati</taxon>
        <taxon>Actinomycetota</taxon>
        <taxon>Actinomycetes</taxon>
        <taxon>Streptosporangiales</taxon>
        <taxon>Nocardiopsidaceae</taxon>
        <taxon>Streptomonospora</taxon>
    </lineage>
</organism>
<evidence type="ECO:0000256" key="1">
    <source>
        <dbReference type="SAM" id="Phobius"/>
    </source>
</evidence>
<feature type="transmembrane region" description="Helical" evidence="1">
    <location>
        <begin position="122"/>
        <end position="148"/>
    </location>
</feature>
<feature type="transmembrane region" description="Helical" evidence="1">
    <location>
        <begin position="186"/>
        <end position="209"/>
    </location>
</feature>
<feature type="transmembrane region" description="Helical" evidence="1">
    <location>
        <begin position="81"/>
        <end position="110"/>
    </location>
</feature>
<feature type="domain" description="CAAX prenyl protease 2/Lysostaphin resistance protein A-like" evidence="2">
    <location>
        <begin position="191"/>
        <end position="290"/>
    </location>
</feature>
<feature type="transmembrane region" description="Helical" evidence="1">
    <location>
        <begin position="221"/>
        <end position="241"/>
    </location>
</feature>
<feature type="transmembrane region" description="Helical" evidence="1">
    <location>
        <begin position="256"/>
        <end position="275"/>
    </location>
</feature>
<name>A0ABW3BI83_9ACTN</name>
<keyword evidence="1" id="KW-0812">Transmembrane</keyword>
<proteinExistence type="predicted"/>
<dbReference type="InterPro" id="IPR003675">
    <property type="entry name" value="Rce1/LyrA-like_dom"/>
</dbReference>
<reference evidence="4" key="1">
    <citation type="journal article" date="2019" name="Int. J. Syst. Evol. Microbiol.">
        <title>The Global Catalogue of Microorganisms (GCM) 10K type strain sequencing project: providing services to taxonomists for standard genome sequencing and annotation.</title>
        <authorList>
            <consortium name="The Broad Institute Genomics Platform"/>
            <consortium name="The Broad Institute Genome Sequencing Center for Infectious Disease"/>
            <person name="Wu L."/>
            <person name="Ma J."/>
        </authorList>
    </citation>
    <scope>NUCLEOTIDE SEQUENCE [LARGE SCALE GENOMIC DNA]</scope>
    <source>
        <strain evidence="4">CCUG 63369</strain>
    </source>
</reference>
<keyword evidence="1" id="KW-1133">Transmembrane helix</keyword>
<evidence type="ECO:0000313" key="4">
    <source>
        <dbReference type="Proteomes" id="UP001596956"/>
    </source>
</evidence>
<protein>
    <submittedName>
        <fullName evidence="3">Type II CAAX prenyl endopeptidase Rce1 family protein</fullName>
    </submittedName>
</protein>
<evidence type="ECO:0000313" key="3">
    <source>
        <dbReference type="EMBL" id="MFD0802651.1"/>
    </source>
</evidence>